<dbReference type="GO" id="GO:0005737">
    <property type="term" value="C:cytoplasm"/>
    <property type="evidence" value="ECO:0007669"/>
    <property type="project" value="TreeGrafter"/>
</dbReference>
<dbReference type="CDD" id="cd07067">
    <property type="entry name" value="HP_PGM_like"/>
    <property type="match status" value="1"/>
</dbReference>
<dbReference type="PANTHER" id="PTHR48100">
    <property type="entry name" value="BROAD-SPECIFICITY PHOSPHATASE YOR283W-RELATED"/>
    <property type="match status" value="1"/>
</dbReference>
<dbReference type="PROSITE" id="PS00175">
    <property type="entry name" value="PG_MUTASE"/>
    <property type="match status" value="1"/>
</dbReference>
<evidence type="ECO:0000313" key="3">
    <source>
        <dbReference type="EMBL" id="QQB13446.1"/>
    </source>
</evidence>
<dbReference type="AlphaFoldDB" id="A0A7T4DII9"/>
<proteinExistence type="predicted"/>
<accession>A0A7T4DII9</accession>
<reference evidence="3 4" key="1">
    <citation type="submission" date="2020-12" db="EMBL/GenBank/DDBJ databases">
        <title>FDA dAtabase for Regulatory Grade micrObial Sequences (FDA-ARGOS): Supporting development and validation of Infectious Disease Dx tests.</title>
        <authorList>
            <person name="Sproer C."/>
            <person name="Gronow S."/>
            <person name="Severitt S."/>
            <person name="Schroder I."/>
            <person name="Tallon L."/>
            <person name="Sadzewicz L."/>
            <person name="Zhao X."/>
            <person name="Boylan J."/>
            <person name="Ott S."/>
            <person name="Bowen H."/>
            <person name="Vavikolanu K."/>
            <person name="Mehta A."/>
            <person name="Aluvathingal J."/>
            <person name="Nadendla S."/>
            <person name="Lowell S."/>
            <person name="Myers T."/>
            <person name="Yan Y."/>
            <person name="Sichtig H."/>
        </authorList>
    </citation>
    <scope>NUCLEOTIDE SEQUENCE [LARGE SCALE GENOMIC DNA]</scope>
    <source>
        <strain evidence="3 4">FDAARGOS_990</strain>
    </source>
</reference>
<protein>
    <submittedName>
        <fullName evidence="3">Histidine phosphatase family protein</fullName>
    </submittedName>
</protein>
<dbReference type="Proteomes" id="UP000595374">
    <property type="component" value="Chromosome"/>
</dbReference>
<feature type="binding site" evidence="2">
    <location>
        <begin position="9"/>
        <end position="16"/>
    </location>
    <ligand>
        <name>substrate</name>
    </ligand>
</feature>
<feature type="binding site" evidence="2">
    <location>
        <position position="59"/>
    </location>
    <ligand>
        <name>substrate</name>
    </ligand>
</feature>
<dbReference type="Gene3D" id="3.40.50.1240">
    <property type="entry name" value="Phosphoglycerate mutase-like"/>
    <property type="match status" value="1"/>
</dbReference>
<feature type="active site" description="Tele-phosphohistidine intermediate" evidence="1">
    <location>
        <position position="10"/>
    </location>
</feature>
<dbReference type="PANTHER" id="PTHR48100:SF62">
    <property type="entry name" value="GLUCOSYL-3-PHOSPHOGLYCERATE PHOSPHATASE"/>
    <property type="match status" value="1"/>
</dbReference>
<gene>
    <name evidence="3" type="ORF">I6H47_11460</name>
</gene>
<dbReference type="EMBL" id="CP065989">
    <property type="protein sequence ID" value="QQB13446.1"/>
    <property type="molecule type" value="Genomic_DNA"/>
</dbReference>
<dbReference type="SUPFAM" id="SSF53254">
    <property type="entry name" value="Phosphoglycerate mutase-like"/>
    <property type="match status" value="1"/>
</dbReference>
<dbReference type="Pfam" id="PF00300">
    <property type="entry name" value="His_Phos_1"/>
    <property type="match status" value="1"/>
</dbReference>
<feature type="active site" description="Proton donor/acceptor" evidence="1">
    <location>
        <position position="83"/>
    </location>
</feature>
<sequence>MTKTVIVWRHGQTDFNLQRRFQGQSDIPLNAVGLDQAERAAAVLAARSPELIVSSDLLRAAVTADTLADRLGTSVARDPRLREMAFGEWEGLTREEIAAVWPEELHKWVSGGDPKPPGGETRSESSLRVARAITDIVTTSDAESIAIVAHGAVLRGAAEILLDMTGSGRLAVLANCGHGEFGFTGDTWVLRNWGEAPD</sequence>
<evidence type="ECO:0000313" key="4">
    <source>
        <dbReference type="Proteomes" id="UP000595374"/>
    </source>
</evidence>
<dbReference type="InterPro" id="IPR013078">
    <property type="entry name" value="His_Pase_superF_clade-1"/>
</dbReference>
<name>A0A7T4DII9_9MICO</name>
<dbReference type="GO" id="GO:0016791">
    <property type="term" value="F:phosphatase activity"/>
    <property type="evidence" value="ECO:0007669"/>
    <property type="project" value="TreeGrafter"/>
</dbReference>
<evidence type="ECO:0000256" key="1">
    <source>
        <dbReference type="PIRSR" id="PIRSR613078-1"/>
    </source>
</evidence>
<dbReference type="InterPro" id="IPR050275">
    <property type="entry name" value="PGM_Phosphatase"/>
</dbReference>
<dbReference type="InterPro" id="IPR029033">
    <property type="entry name" value="His_PPase_superfam"/>
</dbReference>
<dbReference type="InterPro" id="IPR001345">
    <property type="entry name" value="PG/BPGM_mutase_AS"/>
</dbReference>
<dbReference type="RefSeq" id="WP_198498641.1">
    <property type="nucleotide sequence ID" value="NZ_CP065989.1"/>
</dbReference>
<dbReference type="SMART" id="SM00855">
    <property type="entry name" value="PGAM"/>
    <property type="match status" value="1"/>
</dbReference>
<evidence type="ECO:0000256" key="2">
    <source>
        <dbReference type="PIRSR" id="PIRSR613078-2"/>
    </source>
</evidence>
<organism evidence="3 4">
    <name type="scientific">Brevibacterium casei</name>
    <dbReference type="NCBI Taxonomy" id="33889"/>
    <lineage>
        <taxon>Bacteria</taxon>
        <taxon>Bacillati</taxon>
        <taxon>Actinomycetota</taxon>
        <taxon>Actinomycetes</taxon>
        <taxon>Micrococcales</taxon>
        <taxon>Brevibacteriaceae</taxon>
        <taxon>Brevibacterium</taxon>
    </lineage>
</organism>